<dbReference type="Gene3D" id="3.40.50.150">
    <property type="entry name" value="Vaccinia Virus protein VP39"/>
    <property type="match status" value="1"/>
</dbReference>
<gene>
    <name evidence="1" type="ORF">SY85_18390</name>
</gene>
<reference evidence="2" key="1">
    <citation type="submission" date="2015-01" db="EMBL/GenBank/DDBJ databases">
        <title>Flavisolibacter sp./LCS9/ whole genome sequencing.</title>
        <authorList>
            <person name="Kim M.K."/>
            <person name="Srinivasan S."/>
            <person name="Lee J.-J."/>
        </authorList>
    </citation>
    <scope>NUCLEOTIDE SEQUENCE [LARGE SCALE GENOMIC DNA]</scope>
    <source>
        <strain evidence="2">LCS9</strain>
    </source>
</reference>
<evidence type="ECO:0000313" key="2">
    <source>
        <dbReference type="Proteomes" id="UP000077177"/>
    </source>
</evidence>
<keyword evidence="2" id="KW-1185">Reference proteome</keyword>
<sequence length="300" mass="34457">MLSYYFEEITHCEMCGQSTHNHKVLGQRLNQSQGLNPRTKSGISVSVKKCSNCELIYSSPQPIPFSIQDHYGTPPEEYWKPSYFNWSPEYFAYEISVLKKLLPFKEGMTALDIGAGLGKSMISLEKAGYDVYGFEPSKPFHERAIEKMGRNPDRLKLGMIEEVDYPEGFFDFITFGAVLEHLYHPAQSLEKAFKWLKPGGIIQVEVPSSKHLIAKLINTYFKLIGTIFVTNISPMHPPFHLYEFGLKSFQELSKRLKFSIVKREYLVCSISPVPKLLHPIFRTIMERTNTGMQLVVWLTK</sequence>
<protein>
    <submittedName>
        <fullName evidence="1">Methyltransferase type 11</fullName>
    </submittedName>
</protein>
<dbReference type="AlphaFoldDB" id="A0A172TYK2"/>
<dbReference type="Pfam" id="PF13489">
    <property type="entry name" value="Methyltransf_23"/>
    <property type="match status" value="1"/>
</dbReference>
<evidence type="ECO:0000313" key="1">
    <source>
        <dbReference type="EMBL" id="ANE52169.1"/>
    </source>
</evidence>
<dbReference type="EMBL" id="CP011390">
    <property type="protein sequence ID" value="ANE52169.1"/>
    <property type="molecule type" value="Genomic_DNA"/>
</dbReference>
<keyword evidence="1" id="KW-0808">Transferase</keyword>
<keyword evidence="1" id="KW-0489">Methyltransferase</keyword>
<proteinExistence type="predicted"/>
<dbReference type="OrthoDB" id="9791837at2"/>
<dbReference type="STRING" id="1492898.SY85_18390"/>
<organism evidence="1 2">
    <name type="scientific">Flavisolibacter tropicus</name>
    <dbReference type="NCBI Taxonomy" id="1492898"/>
    <lineage>
        <taxon>Bacteria</taxon>
        <taxon>Pseudomonadati</taxon>
        <taxon>Bacteroidota</taxon>
        <taxon>Chitinophagia</taxon>
        <taxon>Chitinophagales</taxon>
        <taxon>Chitinophagaceae</taxon>
        <taxon>Flavisolibacter</taxon>
    </lineage>
</organism>
<dbReference type="KEGG" id="fla:SY85_18390"/>
<dbReference type="PANTHER" id="PTHR43861">
    <property type="entry name" value="TRANS-ACONITATE 2-METHYLTRANSFERASE-RELATED"/>
    <property type="match status" value="1"/>
</dbReference>
<dbReference type="InterPro" id="IPR029063">
    <property type="entry name" value="SAM-dependent_MTases_sf"/>
</dbReference>
<accession>A0A172TYK2</accession>
<dbReference type="GO" id="GO:0032259">
    <property type="term" value="P:methylation"/>
    <property type="evidence" value="ECO:0007669"/>
    <property type="project" value="UniProtKB-KW"/>
</dbReference>
<dbReference type="Proteomes" id="UP000077177">
    <property type="component" value="Chromosome"/>
</dbReference>
<dbReference type="RefSeq" id="WP_066406374.1">
    <property type="nucleotide sequence ID" value="NZ_CP011390.1"/>
</dbReference>
<dbReference type="SUPFAM" id="SSF53335">
    <property type="entry name" value="S-adenosyl-L-methionine-dependent methyltransferases"/>
    <property type="match status" value="1"/>
</dbReference>
<dbReference type="CDD" id="cd02440">
    <property type="entry name" value="AdoMet_MTases"/>
    <property type="match status" value="1"/>
</dbReference>
<name>A0A172TYK2_9BACT</name>
<dbReference type="GO" id="GO:0008168">
    <property type="term" value="F:methyltransferase activity"/>
    <property type="evidence" value="ECO:0007669"/>
    <property type="project" value="UniProtKB-KW"/>
</dbReference>
<reference evidence="1 2" key="2">
    <citation type="journal article" date="2016" name="Int. J. Syst. Evol. Microbiol.">
        <title>Flavisolibacter tropicus sp. nov., isolated from tropical soil.</title>
        <authorList>
            <person name="Lee J.J."/>
            <person name="Kang M.S."/>
            <person name="Kim G.S."/>
            <person name="Lee C.S."/>
            <person name="Lim S."/>
            <person name="Lee J."/>
            <person name="Roh S.H."/>
            <person name="Kang H."/>
            <person name="Ha J.M."/>
            <person name="Bae S."/>
            <person name="Jung H.Y."/>
            <person name="Kim M.K."/>
        </authorList>
    </citation>
    <scope>NUCLEOTIDE SEQUENCE [LARGE SCALE GENOMIC DNA]</scope>
    <source>
        <strain evidence="1 2">LCS9</strain>
    </source>
</reference>